<comment type="subunit">
    <text evidence="2 5">Homopentamer.</text>
</comment>
<dbReference type="Pfam" id="PF02465">
    <property type="entry name" value="FliD_N"/>
    <property type="match status" value="1"/>
</dbReference>
<evidence type="ECO:0000259" key="6">
    <source>
        <dbReference type="Pfam" id="PF02465"/>
    </source>
</evidence>
<sequence length="750" mass="83018">MDMRMTGFASGMDIDSQVRQIMQYEREPVTRLEQDILWEEQKVDAYREVNTKFDDLRDELFDTVMMRSEMNAGAVSSTNDELISAEAQRGTPDLSASITEVSQLAGAAVAVSDASLLESGARLERDEALGTHGWRESRAEAWDTGYIVRDTASADNGSVIFEGEVWDEDSIDALTVTQDGKQFNVVTEGVPEEGEVLTEVDGDALTLTFADDVSGDVSIEAAAEYKEEIFAPVDEPRTALELDRGMIDAGATEVFVDGGEALTVVTDPDAVLSADEVFIDAETGELELGAETTEEVIVQFRESYAAGSITTYNEDGEAQTLQMAVTADDTLDDVLERLNDSNLGISAFSDAFAGQLSVSREDTGSFNGAGEDIQFEGALFNDLFGLSHTTLQTDENGGLLLMNGDDELSWDFEGGTSSAGHQFEAAPPGETSYAGTLRDDEGELIAGETIVVDGEQVGRTDSDGRLIFEGLQGGANARFTINGIETERQSNTFELQEAELTLNDTFTGETVRLEGEVDTDHVAETVENFVEMYNELLDDVNERLQEDRNRDFMPLTDDQRAEMTDHEVELWEEKSSVGMLRNDRMIQSTMTQMRVAIYTPVEMDHDSDFRMLSDIGITPSRDYTERGKLEFDEAAFREAAEKDPEAVYQLFAANGDTEAEKGVGRRLRESLDGAIENISQRAGGMRGRNMNHQFTIGRGIEQMEDRQEQMETRLQRTEDRYWSTFTAMESAMMQAQQQMNAFHSQMGMWM</sequence>
<evidence type="ECO:0000313" key="8">
    <source>
        <dbReference type="EMBL" id="PSL48606.1"/>
    </source>
</evidence>
<dbReference type="GO" id="GO:0007155">
    <property type="term" value="P:cell adhesion"/>
    <property type="evidence" value="ECO:0007669"/>
    <property type="project" value="InterPro"/>
</dbReference>
<comment type="function">
    <text evidence="5">Required for morphogenesis and for the elongation of the flagellar filament by facilitating polymerization of the flagellin monomers at the tip of growing filament. Forms a capping structure, which prevents flagellin subunits (transported through the central channel of the flagellum) from leaking out without polymerization at the distal end.</text>
</comment>
<organism evidence="8 9">
    <name type="scientific">Salsuginibacillus halophilus</name>
    <dbReference type="NCBI Taxonomy" id="517424"/>
    <lineage>
        <taxon>Bacteria</taxon>
        <taxon>Bacillati</taxon>
        <taxon>Bacillota</taxon>
        <taxon>Bacilli</taxon>
        <taxon>Bacillales</taxon>
        <taxon>Bacillaceae</taxon>
        <taxon>Salsuginibacillus</taxon>
    </lineage>
</organism>
<comment type="similarity">
    <text evidence="1 5">Belongs to the FliD family.</text>
</comment>
<proteinExistence type="inferred from homology"/>
<dbReference type="GO" id="GO:0009424">
    <property type="term" value="C:bacterial-type flagellum hook"/>
    <property type="evidence" value="ECO:0007669"/>
    <property type="project" value="UniProtKB-UniRule"/>
</dbReference>
<reference evidence="8 9" key="1">
    <citation type="submission" date="2018-03" db="EMBL/GenBank/DDBJ databases">
        <title>Genomic Encyclopedia of Type Strains, Phase III (KMG-III): the genomes of soil and plant-associated and newly described type strains.</title>
        <authorList>
            <person name="Whitman W."/>
        </authorList>
    </citation>
    <scope>NUCLEOTIDE SEQUENCE [LARGE SCALE GENOMIC DNA]</scope>
    <source>
        <strain evidence="8 9">CGMCC 1.07653</strain>
    </source>
</reference>
<dbReference type="InterPro" id="IPR040026">
    <property type="entry name" value="FliD"/>
</dbReference>
<evidence type="ECO:0000256" key="3">
    <source>
        <dbReference type="ARBA" id="ARBA00023054"/>
    </source>
</evidence>
<dbReference type="Proteomes" id="UP000242310">
    <property type="component" value="Unassembled WGS sequence"/>
</dbReference>
<keyword evidence="3" id="KW-0175">Coiled coil</keyword>
<evidence type="ECO:0000259" key="7">
    <source>
        <dbReference type="Pfam" id="PF07195"/>
    </source>
</evidence>
<dbReference type="GO" id="GO:0071973">
    <property type="term" value="P:bacterial-type flagellum-dependent cell motility"/>
    <property type="evidence" value="ECO:0007669"/>
    <property type="project" value="TreeGrafter"/>
</dbReference>
<keyword evidence="8" id="KW-0282">Flagellum</keyword>
<dbReference type="PANTHER" id="PTHR30288:SF0">
    <property type="entry name" value="FLAGELLAR HOOK-ASSOCIATED PROTEIN 2"/>
    <property type="match status" value="1"/>
</dbReference>
<evidence type="ECO:0000256" key="5">
    <source>
        <dbReference type="RuleBase" id="RU362066"/>
    </source>
</evidence>
<evidence type="ECO:0000313" key="9">
    <source>
        <dbReference type="Proteomes" id="UP000242310"/>
    </source>
</evidence>
<dbReference type="RefSeq" id="WP_181315271.1">
    <property type="nucleotide sequence ID" value="NZ_PYAV01000004.1"/>
</dbReference>
<dbReference type="GO" id="GO:0009421">
    <property type="term" value="C:bacterial-type flagellum filament cap"/>
    <property type="evidence" value="ECO:0007669"/>
    <property type="project" value="InterPro"/>
</dbReference>
<name>A0A2P8HQV8_9BACI</name>
<keyword evidence="5" id="KW-0964">Secreted</keyword>
<comment type="caution">
    <text evidence="8">The sequence shown here is derived from an EMBL/GenBank/DDBJ whole genome shotgun (WGS) entry which is preliminary data.</text>
</comment>
<dbReference type="AlphaFoldDB" id="A0A2P8HQV8"/>
<feature type="domain" description="Flagellar hook-associated protein 2 C-terminal" evidence="7">
    <location>
        <begin position="474"/>
        <end position="736"/>
    </location>
</feature>
<feature type="domain" description="Flagellar hook-associated protein 2 N-terminal" evidence="6">
    <location>
        <begin position="10"/>
        <end position="107"/>
    </location>
</feature>
<keyword evidence="9" id="KW-1185">Reference proteome</keyword>
<evidence type="ECO:0000256" key="1">
    <source>
        <dbReference type="ARBA" id="ARBA00009764"/>
    </source>
</evidence>
<dbReference type="PANTHER" id="PTHR30288">
    <property type="entry name" value="FLAGELLAR CAP/ASSEMBLY PROTEIN FLID"/>
    <property type="match status" value="1"/>
</dbReference>
<dbReference type="Pfam" id="PF07195">
    <property type="entry name" value="FliD_C"/>
    <property type="match status" value="1"/>
</dbReference>
<dbReference type="EMBL" id="PYAV01000004">
    <property type="protein sequence ID" value="PSL48606.1"/>
    <property type="molecule type" value="Genomic_DNA"/>
</dbReference>
<accession>A0A2P8HQV8</accession>
<keyword evidence="8" id="KW-0969">Cilium</keyword>
<dbReference type="InterPro" id="IPR010809">
    <property type="entry name" value="FliD_C"/>
</dbReference>
<comment type="subcellular location">
    <subcellularLocation>
        <location evidence="5">Secreted</location>
    </subcellularLocation>
    <subcellularLocation>
        <location evidence="5">Bacterial flagellum</location>
    </subcellularLocation>
</comment>
<gene>
    <name evidence="8" type="ORF">B0H94_104207</name>
</gene>
<protein>
    <recommendedName>
        <fullName evidence="5">Flagellar hook-associated protein 2</fullName>
        <shortName evidence="5">HAP2</shortName>
    </recommendedName>
    <alternativeName>
        <fullName evidence="5">Flagellar cap protein</fullName>
    </alternativeName>
</protein>
<evidence type="ECO:0000256" key="2">
    <source>
        <dbReference type="ARBA" id="ARBA00011255"/>
    </source>
</evidence>
<dbReference type="InterPro" id="IPR003481">
    <property type="entry name" value="FliD_N"/>
</dbReference>
<dbReference type="GO" id="GO:0005576">
    <property type="term" value="C:extracellular region"/>
    <property type="evidence" value="ECO:0007669"/>
    <property type="project" value="UniProtKB-SubCell"/>
</dbReference>
<keyword evidence="8" id="KW-0966">Cell projection</keyword>
<keyword evidence="4 5" id="KW-0975">Bacterial flagellum</keyword>
<evidence type="ECO:0000256" key="4">
    <source>
        <dbReference type="ARBA" id="ARBA00023143"/>
    </source>
</evidence>